<keyword evidence="1" id="KW-0812">Transmembrane</keyword>
<organism evidence="2 3">
    <name type="scientific">Nonomuraea helvata</name>
    <dbReference type="NCBI Taxonomy" id="37484"/>
    <lineage>
        <taxon>Bacteria</taxon>
        <taxon>Bacillati</taxon>
        <taxon>Actinomycetota</taxon>
        <taxon>Actinomycetes</taxon>
        <taxon>Streptosporangiales</taxon>
        <taxon>Streptosporangiaceae</taxon>
        <taxon>Nonomuraea</taxon>
    </lineage>
</organism>
<evidence type="ECO:0000313" key="2">
    <source>
        <dbReference type="EMBL" id="MFB9627042.1"/>
    </source>
</evidence>
<feature type="transmembrane region" description="Helical" evidence="1">
    <location>
        <begin position="39"/>
        <end position="58"/>
    </location>
</feature>
<dbReference type="Proteomes" id="UP001589532">
    <property type="component" value="Unassembled WGS sequence"/>
</dbReference>
<gene>
    <name evidence="2" type="ORF">ACFFSA_28490</name>
</gene>
<keyword evidence="1" id="KW-0472">Membrane</keyword>
<reference evidence="2 3" key="1">
    <citation type="submission" date="2024-09" db="EMBL/GenBank/DDBJ databases">
        <authorList>
            <person name="Sun Q."/>
            <person name="Mori K."/>
        </authorList>
    </citation>
    <scope>NUCLEOTIDE SEQUENCE [LARGE SCALE GENOMIC DNA]</scope>
    <source>
        <strain evidence="2 3">JCM 3143</strain>
    </source>
</reference>
<keyword evidence="1" id="KW-1133">Transmembrane helix</keyword>
<feature type="transmembrane region" description="Helical" evidence="1">
    <location>
        <begin position="123"/>
        <end position="142"/>
    </location>
</feature>
<evidence type="ECO:0000313" key="3">
    <source>
        <dbReference type="Proteomes" id="UP001589532"/>
    </source>
</evidence>
<feature type="transmembrane region" description="Helical" evidence="1">
    <location>
        <begin position="65"/>
        <end position="84"/>
    </location>
</feature>
<dbReference type="RefSeq" id="WP_344997665.1">
    <property type="nucleotide sequence ID" value="NZ_BAAAXV010000009.1"/>
</dbReference>
<proteinExistence type="predicted"/>
<accession>A0ABV5S5V1</accession>
<evidence type="ECO:0000256" key="1">
    <source>
        <dbReference type="SAM" id="Phobius"/>
    </source>
</evidence>
<sequence>MHTIAIVVPVLWLAWLVVTEWVPMFPLNDLTGGNVRRRVLAAAINYPFPLLIAAGIALGRTWSLVTATALCVLILIGHVTNWWLPYFGVSTAEQRATYQRDYSRTLKLLPTEGHDVVIDVQHMVVGALSLIMMATTLVVTLAG</sequence>
<dbReference type="EMBL" id="JBHMBW010000026">
    <property type="protein sequence ID" value="MFB9627042.1"/>
    <property type="molecule type" value="Genomic_DNA"/>
</dbReference>
<protein>
    <recommendedName>
        <fullName evidence="4">DUF1772 domain-containing protein</fullName>
    </recommendedName>
</protein>
<name>A0ABV5S5V1_9ACTN</name>
<evidence type="ECO:0008006" key="4">
    <source>
        <dbReference type="Google" id="ProtNLM"/>
    </source>
</evidence>
<keyword evidence="3" id="KW-1185">Reference proteome</keyword>
<comment type="caution">
    <text evidence="2">The sequence shown here is derived from an EMBL/GenBank/DDBJ whole genome shotgun (WGS) entry which is preliminary data.</text>
</comment>